<dbReference type="SUPFAM" id="SSF160113">
    <property type="entry name" value="YegP-like"/>
    <property type="match status" value="1"/>
</dbReference>
<dbReference type="Pfam" id="PF07411">
    <property type="entry name" value="DUF1508"/>
    <property type="match status" value="1"/>
</dbReference>
<dbReference type="EMBL" id="JBHSQH010000001">
    <property type="protein sequence ID" value="MFC5972216.1"/>
    <property type="molecule type" value="Genomic_DNA"/>
</dbReference>
<sequence length="208" mass="21022">MTDETRVTAHLTVDVDEADLSLGTSAVEDAVTELVGPGVAGELRLTVRRSGGGAGEAGTDVAEASTSPEDPTNVVETDEDGDESGPSASEAEPSDASDAGNSTDATDATDTTDATDASDSADASDSTGDGGDAAEETPGPAPTGSPSDETKANFEVYEDRAGQFRWRLVHDNGNVIADSGEGYSTWAGAENGLRSVKRNAPGAAVERL</sequence>
<proteinExistence type="predicted"/>
<reference evidence="3 4" key="1">
    <citation type="journal article" date="2019" name="Int. J. Syst. Evol. Microbiol.">
        <title>The Global Catalogue of Microorganisms (GCM) 10K type strain sequencing project: providing services to taxonomists for standard genome sequencing and annotation.</title>
        <authorList>
            <consortium name="The Broad Institute Genomics Platform"/>
            <consortium name="The Broad Institute Genome Sequencing Center for Infectious Disease"/>
            <person name="Wu L."/>
            <person name="Ma J."/>
        </authorList>
    </citation>
    <scope>NUCLEOTIDE SEQUENCE [LARGE SCALE GENOMIC DNA]</scope>
    <source>
        <strain evidence="3 4">CGMCC 1.12543</strain>
    </source>
</reference>
<comment type="caution">
    <text evidence="3">The sequence shown here is derived from an EMBL/GenBank/DDBJ whole genome shotgun (WGS) entry which is preliminary data.</text>
</comment>
<evidence type="ECO:0000259" key="2">
    <source>
        <dbReference type="Pfam" id="PF07411"/>
    </source>
</evidence>
<accession>A0ABD5RNX2</accession>
<organism evidence="3 4">
    <name type="scientific">Halomarina salina</name>
    <dbReference type="NCBI Taxonomy" id="1872699"/>
    <lineage>
        <taxon>Archaea</taxon>
        <taxon>Methanobacteriati</taxon>
        <taxon>Methanobacteriota</taxon>
        <taxon>Stenosarchaea group</taxon>
        <taxon>Halobacteria</taxon>
        <taxon>Halobacteriales</taxon>
        <taxon>Natronomonadaceae</taxon>
        <taxon>Halomarina</taxon>
    </lineage>
</organism>
<dbReference type="AlphaFoldDB" id="A0ABD5RNX2"/>
<dbReference type="Gene3D" id="2.30.29.80">
    <property type="match status" value="1"/>
</dbReference>
<dbReference type="NCBIfam" id="NF041908">
    <property type="entry name" value="HVO_2922"/>
    <property type="match status" value="1"/>
</dbReference>
<feature type="region of interest" description="Disordered" evidence="1">
    <location>
        <begin position="46"/>
        <end position="155"/>
    </location>
</feature>
<evidence type="ECO:0000313" key="3">
    <source>
        <dbReference type="EMBL" id="MFC5972216.1"/>
    </source>
</evidence>
<feature type="compositionally biased region" description="Low complexity" evidence="1">
    <location>
        <begin position="84"/>
        <end position="127"/>
    </location>
</feature>
<feature type="domain" description="DUF1508" evidence="2">
    <location>
        <begin position="159"/>
        <end position="206"/>
    </location>
</feature>
<evidence type="ECO:0000256" key="1">
    <source>
        <dbReference type="SAM" id="MobiDB-lite"/>
    </source>
</evidence>
<evidence type="ECO:0000313" key="4">
    <source>
        <dbReference type="Proteomes" id="UP001596099"/>
    </source>
</evidence>
<dbReference type="RefSeq" id="WP_368409001.1">
    <property type="nucleotide sequence ID" value="NZ_JALLGW010000001.1"/>
</dbReference>
<gene>
    <name evidence="3" type="ORF">ACFPYI_12820</name>
</gene>
<name>A0ABD5RNX2_9EURY</name>
<dbReference type="InterPro" id="IPR036913">
    <property type="entry name" value="YegP-like_sf"/>
</dbReference>
<keyword evidence="4" id="KW-1185">Reference proteome</keyword>
<dbReference type="Proteomes" id="UP001596099">
    <property type="component" value="Unassembled WGS sequence"/>
</dbReference>
<dbReference type="InterPro" id="IPR010879">
    <property type="entry name" value="DUF1508"/>
</dbReference>
<protein>
    <submittedName>
        <fullName evidence="3">HVO_2922 family protein</fullName>
    </submittedName>
</protein>